<name>A0AC35FSU1_9BILA</name>
<evidence type="ECO:0000313" key="2">
    <source>
        <dbReference type="WBParaSite" id="PS1159_v2.g20152.t1"/>
    </source>
</evidence>
<reference evidence="2" key="1">
    <citation type="submission" date="2022-11" db="UniProtKB">
        <authorList>
            <consortium name="WormBaseParasite"/>
        </authorList>
    </citation>
    <scope>IDENTIFICATION</scope>
</reference>
<sequence>MLKVLIFAVFVLTVTTTCPNESLEWQGSCFFFETNATGFAAAEESCVKIGGHLVSIHDAFTNALLAQESVNNFHESTVTDFWIGLTNLMPGGNWSWMDGTLMDFTDWASEEPKNVTGNNCATLSQIDGFWRSDNCFKFKPFICKIQKTEPSTTTLKTTTTATKYPIYANCTFPFIYFEPTHSCYGVGNFTGAMNWATGEAYCEEFGGHLTSIHSYDELRFLGSMVYTAHEGFWTGAFSNDGGKSWAWSDRTPWDYNPWLSGYPALHTSACGTLWGGGIADNWCNNTGFQIICKKGL</sequence>
<dbReference type="WBParaSite" id="PS1159_v2.g20152.t1">
    <property type="protein sequence ID" value="PS1159_v2.g20152.t1"/>
    <property type="gene ID" value="PS1159_v2.g20152"/>
</dbReference>
<proteinExistence type="predicted"/>
<organism evidence="1 2">
    <name type="scientific">Panagrolaimus sp. PS1159</name>
    <dbReference type="NCBI Taxonomy" id="55785"/>
    <lineage>
        <taxon>Eukaryota</taxon>
        <taxon>Metazoa</taxon>
        <taxon>Ecdysozoa</taxon>
        <taxon>Nematoda</taxon>
        <taxon>Chromadorea</taxon>
        <taxon>Rhabditida</taxon>
        <taxon>Tylenchina</taxon>
        <taxon>Panagrolaimomorpha</taxon>
        <taxon>Panagrolaimoidea</taxon>
        <taxon>Panagrolaimidae</taxon>
        <taxon>Panagrolaimus</taxon>
    </lineage>
</organism>
<evidence type="ECO:0000313" key="1">
    <source>
        <dbReference type="Proteomes" id="UP000887580"/>
    </source>
</evidence>
<protein>
    <submittedName>
        <fullName evidence="2">C-type lectin domain-containing protein</fullName>
    </submittedName>
</protein>
<dbReference type="Proteomes" id="UP000887580">
    <property type="component" value="Unplaced"/>
</dbReference>
<accession>A0AC35FSU1</accession>